<evidence type="ECO:0000313" key="3">
    <source>
        <dbReference type="EMBL" id="CAB4864187.1"/>
    </source>
</evidence>
<organism evidence="3">
    <name type="scientific">freshwater metagenome</name>
    <dbReference type="NCBI Taxonomy" id="449393"/>
    <lineage>
        <taxon>unclassified sequences</taxon>
        <taxon>metagenomes</taxon>
        <taxon>ecological metagenomes</taxon>
    </lineage>
</organism>
<dbReference type="EMBL" id="CAEZXX010000037">
    <property type="protein sequence ID" value="CAB4703340.1"/>
    <property type="molecule type" value="Genomic_DNA"/>
</dbReference>
<dbReference type="EMBL" id="CAEZYY010000015">
    <property type="protein sequence ID" value="CAB4755852.1"/>
    <property type="molecule type" value="Genomic_DNA"/>
</dbReference>
<gene>
    <name evidence="1" type="ORF">UFOPK2602_00715</name>
    <name evidence="2" type="ORF">UFOPK2806_01311</name>
    <name evidence="3" type="ORF">UFOPK3417_00392</name>
    <name evidence="4" type="ORF">UFOPK4306_00598</name>
</gene>
<name>A0A6J7D000_9ZZZZ</name>
<evidence type="ECO:0000313" key="4">
    <source>
        <dbReference type="EMBL" id="CAB5056693.1"/>
    </source>
</evidence>
<evidence type="ECO:0000313" key="1">
    <source>
        <dbReference type="EMBL" id="CAB4703340.1"/>
    </source>
</evidence>
<sequence length="224" mass="24955">MVPMAHDILPADPDLPLLHTRNYEVKSFLKDENTVLIRGAVMDRKPGGLYVPDDDEPLVMHHMIVDLTVAYPQMEIIDAAVVFEAHPHTTCTNIVDHYQKLIGLNIARGFTHRIRELFGGPRACTHTTALIQAMAPVAVQTIWSMQAVRAKVTGASFSESVTPEERKRSLAMNLNTCHVWAEDGPNMSLINAGEELPPPLQIVRRYRELGLDASGWSETMRPKG</sequence>
<dbReference type="Pfam" id="PF11136">
    <property type="entry name" value="DUF2889"/>
    <property type="match status" value="1"/>
</dbReference>
<dbReference type="EMBL" id="CAFBQP010000016">
    <property type="protein sequence ID" value="CAB5056693.1"/>
    <property type="molecule type" value="Genomic_DNA"/>
</dbReference>
<reference evidence="3" key="1">
    <citation type="submission" date="2020-05" db="EMBL/GenBank/DDBJ databases">
        <authorList>
            <person name="Chiriac C."/>
            <person name="Salcher M."/>
            <person name="Ghai R."/>
            <person name="Kavagutti S V."/>
        </authorList>
    </citation>
    <scope>NUCLEOTIDE SEQUENCE</scope>
</reference>
<dbReference type="InterPro" id="IPR021312">
    <property type="entry name" value="DUF2889"/>
</dbReference>
<dbReference type="EMBL" id="CAFBLR010000022">
    <property type="protein sequence ID" value="CAB4864187.1"/>
    <property type="molecule type" value="Genomic_DNA"/>
</dbReference>
<accession>A0A6J7D000</accession>
<evidence type="ECO:0000313" key="2">
    <source>
        <dbReference type="EMBL" id="CAB4755852.1"/>
    </source>
</evidence>
<dbReference type="AlphaFoldDB" id="A0A6J7D000"/>
<protein>
    <submittedName>
        <fullName evidence="3">Unannotated protein</fullName>
    </submittedName>
</protein>
<proteinExistence type="predicted"/>